<evidence type="ECO:0000313" key="3">
    <source>
        <dbReference type="EMBL" id="TSD53588.1"/>
    </source>
</evidence>
<dbReference type="InterPro" id="IPR006016">
    <property type="entry name" value="UspA"/>
</dbReference>
<evidence type="ECO:0000313" key="4">
    <source>
        <dbReference type="Proteomes" id="UP000316988"/>
    </source>
</evidence>
<sequence>MTVPVSGAVVVGYDASEPSKIAVEWAAADADRRGVDLVVVHAARRLKGRDDAGGDEGADAIAEEGAERARERVPGLTVHAVARKQGPAAALQELSADAAVVVVGHRGRGRLAAGLVGSVAFTISAHAQCPVLVIRGNSEHLPGPDRPVVVGTDDSEFAAQAVAGAARLAASTDARLIIAAAWDVPEANPWSAAYLANVNATEDAAHAAETEAVATVERAREAVLAEHPGLTVEVGTQRGRPEHVLADASEGAGVLVVGSRGHSDLVGLLLGSVSRAVLHTANCPVAVIR</sequence>
<dbReference type="Pfam" id="PF00582">
    <property type="entry name" value="Usp"/>
    <property type="match status" value="2"/>
</dbReference>
<proteinExistence type="inferred from homology"/>
<reference evidence="3 4" key="1">
    <citation type="submission" date="2019-07" db="EMBL/GenBank/DDBJ databases">
        <authorList>
            <person name="Zhao L.H."/>
        </authorList>
    </citation>
    <scope>NUCLEOTIDE SEQUENCE [LARGE SCALE GENOMIC DNA]</scope>
    <source>
        <strain evidence="3 4">Co35</strain>
    </source>
</reference>
<organism evidence="3 4">
    <name type="scientific">Aeromicrobium piscarium</name>
    <dbReference type="NCBI Taxonomy" id="2590901"/>
    <lineage>
        <taxon>Bacteria</taxon>
        <taxon>Bacillati</taxon>
        <taxon>Actinomycetota</taxon>
        <taxon>Actinomycetes</taxon>
        <taxon>Propionibacteriales</taxon>
        <taxon>Nocardioidaceae</taxon>
        <taxon>Aeromicrobium</taxon>
    </lineage>
</organism>
<name>A0A554RHD7_9ACTN</name>
<comment type="caution">
    <text evidence="3">The sequence shown here is derived from an EMBL/GenBank/DDBJ whole genome shotgun (WGS) entry which is preliminary data.</text>
</comment>
<gene>
    <name evidence="3" type="ORF">FNM00_18150</name>
</gene>
<dbReference type="Proteomes" id="UP000316988">
    <property type="component" value="Unassembled WGS sequence"/>
</dbReference>
<keyword evidence="4" id="KW-1185">Reference proteome</keyword>
<dbReference type="AlphaFoldDB" id="A0A554RHD7"/>
<protein>
    <submittedName>
        <fullName evidence="3">Universal stress protein</fullName>
    </submittedName>
</protein>
<evidence type="ECO:0000259" key="2">
    <source>
        <dbReference type="Pfam" id="PF00582"/>
    </source>
</evidence>
<accession>A0A554RHD7</accession>
<evidence type="ECO:0000256" key="1">
    <source>
        <dbReference type="ARBA" id="ARBA00008791"/>
    </source>
</evidence>
<comment type="similarity">
    <text evidence="1">Belongs to the universal stress protein A family.</text>
</comment>
<dbReference type="RefSeq" id="WP_143914947.1">
    <property type="nucleotide sequence ID" value="NZ_VLNT01000031.1"/>
</dbReference>
<dbReference type="InterPro" id="IPR014729">
    <property type="entry name" value="Rossmann-like_a/b/a_fold"/>
</dbReference>
<dbReference type="InterPro" id="IPR006015">
    <property type="entry name" value="Universal_stress_UspA"/>
</dbReference>
<dbReference type="OrthoDB" id="3819459at2"/>
<dbReference type="PANTHER" id="PTHR46268">
    <property type="entry name" value="STRESS RESPONSE PROTEIN NHAX"/>
    <property type="match status" value="1"/>
</dbReference>
<feature type="domain" description="UspA" evidence="2">
    <location>
        <begin position="9"/>
        <end position="135"/>
    </location>
</feature>
<dbReference type="Gene3D" id="3.40.50.620">
    <property type="entry name" value="HUPs"/>
    <property type="match status" value="2"/>
</dbReference>
<dbReference type="PANTHER" id="PTHR46268:SF6">
    <property type="entry name" value="UNIVERSAL STRESS PROTEIN UP12"/>
    <property type="match status" value="1"/>
</dbReference>
<feature type="domain" description="UspA" evidence="2">
    <location>
        <begin position="146"/>
        <end position="289"/>
    </location>
</feature>
<dbReference type="EMBL" id="VLNT01000031">
    <property type="protein sequence ID" value="TSD53588.1"/>
    <property type="molecule type" value="Genomic_DNA"/>
</dbReference>
<dbReference type="SUPFAM" id="SSF52402">
    <property type="entry name" value="Adenine nucleotide alpha hydrolases-like"/>
    <property type="match status" value="2"/>
</dbReference>
<dbReference type="PRINTS" id="PR01438">
    <property type="entry name" value="UNVRSLSTRESS"/>
</dbReference>